<organism evidence="1 2">
    <name type="scientific">Trichonephila clavata</name>
    <name type="common">Joro spider</name>
    <name type="synonym">Nephila clavata</name>
    <dbReference type="NCBI Taxonomy" id="2740835"/>
    <lineage>
        <taxon>Eukaryota</taxon>
        <taxon>Metazoa</taxon>
        <taxon>Ecdysozoa</taxon>
        <taxon>Arthropoda</taxon>
        <taxon>Chelicerata</taxon>
        <taxon>Arachnida</taxon>
        <taxon>Araneae</taxon>
        <taxon>Araneomorphae</taxon>
        <taxon>Entelegynae</taxon>
        <taxon>Araneoidea</taxon>
        <taxon>Nephilidae</taxon>
        <taxon>Trichonephila</taxon>
    </lineage>
</organism>
<comment type="caution">
    <text evidence="1">The sequence shown here is derived from an EMBL/GenBank/DDBJ whole genome shotgun (WGS) entry which is preliminary data.</text>
</comment>
<proteinExistence type="predicted"/>
<dbReference type="AlphaFoldDB" id="A0A8X6JMF6"/>
<sequence length="71" mass="8425">MREQEDVRNLDWDDTELIRAYNRGMKIQEIAEGKNNKHEKMPLAKIVFICVKQNLISDTNNKNTFRVEFAL</sequence>
<dbReference type="Proteomes" id="UP000887116">
    <property type="component" value="Unassembled WGS sequence"/>
</dbReference>
<gene>
    <name evidence="1" type="ORF">TNCT_312631</name>
</gene>
<reference evidence="1" key="1">
    <citation type="submission" date="2020-07" db="EMBL/GenBank/DDBJ databases">
        <title>Multicomponent nature underlies the extraordinary mechanical properties of spider dragline silk.</title>
        <authorList>
            <person name="Kono N."/>
            <person name="Nakamura H."/>
            <person name="Mori M."/>
            <person name="Yoshida Y."/>
            <person name="Ohtoshi R."/>
            <person name="Malay A.D."/>
            <person name="Moran D.A.P."/>
            <person name="Tomita M."/>
            <person name="Numata K."/>
            <person name="Arakawa K."/>
        </authorList>
    </citation>
    <scope>NUCLEOTIDE SEQUENCE</scope>
</reference>
<evidence type="ECO:0000313" key="2">
    <source>
        <dbReference type="Proteomes" id="UP000887116"/>
    </source>
</evidence>
<name>A0A8X6JMF6_TRICU</name>
<accession>A0A8X6JMF6</accession>
<dbReference type="EMBL" id="BMAO01009507">
    <property type="protein sequence ID" value="GFR31328.1"/>
    <property type="molecule type" value="Genomic_DNA"/>
</dbReference>
<keyword evidence="2" id="KW-1185">Reference proteome</keyword>
<evidence type="ECO:0000313" key="1">
    <source>
        <dbReference type="EMBL" id="GFR31328.1"/>
    </source>
</evidence>
<protein>
    <submittedName>
        <fullName evidence="1">Uncharacterized protein</fullName>
    </submittedName>
</protein>